<protein>
    <submittedName>
        <fullName evidence="1">Uncharacterized protein</fullName>
    </submittedName>
</protein>
<dbReference type="EMBL" id="CM042882">
    <property type="protein sequence ID" value="KAI4380795.1"/>
    <property type="molecule type" value="Genomic_DNA"/>
</dbReference>
<proteinExistence type="predicted"/>
<name>A0ACB9RQ28_9MYRT</name>
<sequence length="300" mass="32913">MDSKPIDRNGPAPRKVRFAPKAPPSRKPNQVKVKTEVKDDVDMKDEDAKAKDLIRHLNENILKDKPKIERKVAASQIAFGYGGITASSKYQKDRTAGYGQQGASPSGLREEKEYREPWDYYSYYPVTLPLRKIYSGDPELLDEDEFGESSSAVDYDENRLNSAVELGLAEDSSEARMFFLQLPPSVPMTKRPSSSVQGESSESSNPPNPSDLTGATGKVCCLSDLPAGFMGKMLVYKSGAIKLKLGTTLYDVSSGMDCVFAQDVMAINTSEKHCCVLGELTKHAIVTPDVDSILESVNDL</sequence>
<accession>A0ACB9RQ28</accession>
<dbReference type="Proteomes" id="UP001057402">
    <property type="component" value="Chromosome 3"/>
</dbReference>
<evidence type="ECO:0000313" key="2">
    <source>
        <dbReference type="Proteomes" id="UP001057402"/>
    </source>
</evidence>
<gene>
    <name evidence="1" type="ORF">MLD38_006943</name>
</gene>
<keyword evidence="2" id="KW-1185">Reference proteome</keyword>
<reference evidence="2" key="1">
    <citation type="journal article" date="2023" name="Front. Plant Sci.">
        <title>Chromosomal-level genome assembly of Melastoma candidum provides insights into trichome evolution.</title>
        <authorList>
            <person name="Zhong Y."/>
            <person name="Wu W."/>
            <person name="Sun C."/>
            <person name="Zou P."/>
            <person name="Liu Y."/>
            <person name="Dai S."/>
            <person name="Zhou R."/>
        </authorList>
    </citation>
    <scope>NUCLEOTIDE SEQUENCE [LARGE SCALE GENOMIC DNA]</scope>
</reference>
<evidence type="ECO:0000313" key="1">
    <source>
        <dbReference type="EMBL" id="KAI4380795.1"/>
    </source>
</evidence>
<organism evidence="1 2">
    <name type="scientific">Melastoma candidum</name>
    <dbReference type="NCBI Taxonomy" id="119954"/>
    <lineage>
        <taxon>Eukaryota</taxon>
        <taxon>Viridiplantae</taxon>
        <taxon>Streptophyta</taxon>
        <taxon>Embryophyta</taxon>
        <taxon>Tracheophyta</taxon>
        <taxon>Spermatophyta</taxon>
        <taxon>Magnoliopsida</taxon>
        <taxon>eudicotyledons</taxon>
        <taxon>Gunneridae</taxon>
        <taxon>Pentapetalae</taxon>
        <taxon>rosids</taxon>
        <taxon>malvids</taxon>
        <taxon>Myrtales</taxon>
        <taxon>Melastomataceae</taxon>
        <taxon>Melastomatoideae</taxon>
        <taxon>Melastomateae</taxon>
        <taxon>Melastoma</taxon>
    </lineage>
</organism>
<comment type="caution">
    <text evidence="1">The sequence shown here is derived from an EMBL/GenBank/DDBJ whole genome shotgun (WGS) entry which is preliminary data.</text>
</comment>